<organism evidence="1 2">
    <name type="scientific">Brachionus plicatilis</name>
    <name type="common">Marine rotifer</name>
    <name type="synonym">Brachionus muelleri</name>
    <dbReference type="NCBI Taxonomy" id="10195"/>
    <lineage>
        <taxon>Eukaryota</taxon>
        <taxon>Metazoa</taxon>
        <taxon>Spiralia</taxon>
        <taxon>Gnathifera</taxon>
        <taxon>Rotifera</taxon>
        <taxon>Eurotatoria</taxon>
        <taxon>Monogononta</taxon>
        <taxon>Pseudotrocha</taxon>
        <taxon>Ploima</taxon>
        <taxon>Brachionidae</taxon>
        <taxon>Brachionus</taxon>
    </lineage>
</organism>
<keyword evidence="2" id="KW-1185">Reference proteome</keyword>
<dbReference type="AlphaFoldDB" id="A0A3M7PUK3"/>
<gene>
    <name evidence="1" type="ORF">BpHYR1_027050</name>
</gene>
<proteinExistence type="predicted"/>
<sequence length="91" mass="10608">MFKFKNLLEIQLLKLTISIERDGGFLDPPNLMQIIITLIIHKSILKIYNINLEQDTIFLVNSLSFNLNQYPKLQSLFGLNETKIRLNLGFK</sequence>
<accession>A0A3M7PUK3</accession>
<comment type="caution">
    <text evidence="1">The sequence shown here is derived from an EMBL/GenBank/DDBJ whole genome shotgun (WGS) entry which is preliminary data.</text>
</comment>
<dbReference type="Proteomes" id="UP000276133">
    <property type="component" value="Unassembled WGS sequence"/>
</dbReference>
<evidence type="ECO:0000313" key="2">
    <source>
        <dbReference type="Proteomes" id="UP000276133"/>
    </source>
</evidence>
<dbReference type="EMBL" id="REGN01008891">
    <property type="protein sequence ID" value="RNA02435.1"/>
    <property type="molecule type" value="Genomic_DNA"/>
</dbReference>
<evidence type="ECO:0000313" key="1">
    <source>
        <dbReference type="EMBL" id="RNA02435.1"/>
    </source>
</evidence>
<reference evidence="1 2" key="1">
    <citation type="journal article" date="2018" name="Sci. Rep.">
        <title>Genomic signatures of local adaptation to the degree of environmental predictability in rotifers.</title>
        <authorList>
            <person name="Franch-Gras L."/>
            <person name="Hahn C."/>
            <person name="Garcia-Roger E.M."/>
            <person name="Carmona M.J."/>
            <person name="Serra M."/>
            <person name="Gomez A."/>
        </authorList>
    </citation>
    <scope>NUCLEOTIDE SEQUENCE [LARGE SCALE GENOMIC DNA]</scope>
    <source>
        <strain evidence="1">HYR1</strain>
    </source>
</reference>
<name>A0A3M7PUK3_BRAPC</name>
<protein>
    <submittedName>
        <fullName evidence="1">Uncharacterized protein</fullName>
    </submittedName>
</protein>